<evidence type="ECO:0000313" key="2">
    <source>
        <dbReference type="Proteomes" id="UP000612893"/>
    </source>
</evidence>
<name>A0A934JYE4_9BACT</name>
<protein>
    <submittedName>
        <fullName evidence="1">Uncharacterized protein</fullName>
    </submittedName>
</protein>
<dbReference type="AlphaFoldDB" id="A0A934JYE4"/>
<keyword evidence="2" id="KW-1185">Reference proteome</keyword>
<gene>
    <name evidence="1" type="ORF">JF922_08710</name>
</gene>
<sequence>MIGPGTPWNGAATVADALRVAAGRGFPAGLFSTDGLARLEAAAGQLPGPLTSTFGFEVALDQAAGGADLAVAVTALHGGREMLAGLSGPGSPLPRSDEPAWAAVGALCRAWALPGSTLEAELHNVALEFDLPDGQGGLPPPNVFVGARTGILPPRPAHPGQLELPVVGSEAWLLDTALPLLGRELSPGRRDALVRCFEALPAGSRAFQVGVMLARPVEALRVCVLGLDYEKVAPFLQRIGWPGDLEELHVRLGALAANAESVILDVDVADAVLPSLGLECFAAEDGDQDLVQRWSRFLDPLVRAGLCRPERSRALLEWPLMIRESEAPSWPRHLREASEFVGEAVEGTLVRALNHVKLGWRPGMLQAKGYLRVQHSWRPVRRPAAAEAAD</sequence>
<organism evidence="1 2">
    <name type="scientific">Candidatus Nephthysia bennettiae</name>
    <dbReference type="NCBI Taxonomy" id="3127016"/>
    <lineage>
        <taxon>Bacteria</taxon>
        <taxon>Bacillati</taxon>
        <taxon>Candidatus Dormiibacterota</taxon>
        <taxon>Candidatus Dormibacteria</taxon>
        <taxon>Candidatus Dormibacterales</taxon>
        <taxon>Candidatus Dormibacteraceae</taxon>
        <taxon>Candidatus Nephthysia</taxon>
    </lineage>
</organism>
<accession>A0A934JYE4</accession>
<evidence type="ECO:0000313" key="1">
    <source>
        <dbReference type="EMBL" id="MBJ7598151.1"/>
    </source>
</evidence>
<comment type="caution">
    <text evidence="1">The sequence shown here is derived from an EMBL/GenBank/DDBJ whole genome shotgun (WGS) entry which is preliminary data.</text>
</comment>
<dbReference type="EMBL" id="JAEKNR010000097">
    <property type="protein sequence ID" value="MBJ7598151.1"/>
    <property type="molecule type" value="Genomic_DNA"/>
</dbReference>
<dbReference type="Proteomes" id="UP000612893">
    <property type="component" value="Unassembled WGS sequence"/>
</dbReference>
<proteinExistence type="predicted"/>
<reference evidence="1" key="1">
    <citation type="submission" date="2020-10" db="EMBL/GenBank/DDBJ databases">
        <title>Ca. Dormibacterota MAGs.</title>
        <authorList>
            <person name="Montgomery K."/>
        </authorList>
    </citation>
    <scope>NUCLEOTIDE SEQUENCE [LARGE SCALE GENOMIC DNA]</scope>
    <source>
        <strain evidence="1">SC8812_S17_10</strain>
    </source>
</reference>